<sequence length="68" mass="6978">MARDAPAGVAPDGPERGCRIVPVGVIGSRPTIDTGQGRVIKFARGLLSGPVNKAHVYTNGPTQAKNPS</sequence>
<reference evidence="1 2" key="1">
    <citation type="submission" date="2019-11" db="EMBL/GenBank/DDBJ databases">
        <title>Whole genome sequence of Oryza granulata.</title>
        <authorList>
            <person name="Li W."/>
        </authorList>
    </citation>
    <scope>NUCLEOTIDE SEQUENCE [LARGE SCALE GENOMIC DNA]</scope>
    <source>
        <strain evidence="2">cv. Menghai</strain>
        <tissue evidence="1">Leaf</tissue>
    </source>
</reference>
<dbReference type="Proteomes" id="UP000479710">
    <property type="component" value="Unassembled WGS sequence"/>
</dbReference>
<organism evidence="1 2">
    <name type="scientific">Oryza meyeriana var. granulata</name>
    <dbReference type="NCBI Taxonomy" id="110450"/>
    <lineage>
        <taxon>Eukaryota</taxon>
        <taxon>Viridiplantae</taxon>
        <taxon>Streptophyta</taxon>
        <taxon>Embryophyta</taxon>
        <taxon>Tracheophyta</taxon>
        <taxon>Spermatophyta</taxon>
        <taxon>Magnoliopsida</taxon>
        <taxon>Liliopsida</taxon>
        <taxon>Poales</taxon>
        <taxon>Poaceae</taxon>
        <taxon>BOP clade</taxon>
        <taxon>Oryzoideae</taxon>
        <taxon>Oryzeae</taxon>
        <taxon>Oryzinae</taxon>
        <taxon>Oryza</taxon>
        <taxon>Oryza meyeriana</taxon>
    </lineage>
</organism>
<dbReference type="EMBL" id="SPHZ02000010">
    <property type="protein sequence ID" value="KAF0895659.1"/>
    <property type="molecule type" value="Genomic_DNA"/>
</dbReference>
<dbReference type="AlphaFoldDB" id="A0A6G1C5Y7"/>
<accession>A0A6G1C5Y7</accession>
<proteinExistence type="predicted"/>
<evidence type="ECO:0000313" key="2">
    <source>
        <dbReference type="Proteomes" id="UP000479710"/>
    </source>
</evidence>
<comment type="caution">
    <text evidence="1">The sequence shown here is derived from an EMBL/GenBank/DDBJ whole genome shotgun (WGS) entry which is preliminary data.</text>
</comment>
<protein>
    <submittedName>
        <fullName evidence="1">Uncharacterized protein</fullName>
    </submittedName>
</protein>
<evidence type="ECO:0000313" key="1">
    <source>
        <dbReference type="EMBL" id="KAF0895659.1"/>
    </source>
</evidence>
<gene>
    <name evidence="1" type="ORF">E2562_014278</name>
</gene>
<name>A0A6G1C5Y7_9ORYZ</name>
<keyword evidence="2" id="KW-1185">Reference proteome</keyword>